<dbReference type="Gene3D" id="3.40.50.10320">
    <property type="entry name" value="LmbE-like"/>
    <property type="match status" value="1"/>
</dbReference>
<dbReference type="Pfam" id="PF02585">
    <property type="entry name" value="PIG-L"/>
    <property type="match status" value="1"/>
</dbReference>
<dbReference type="PANTHER" id="PTHR12993">
    <property type="entry name" value="N-ACETYLGLUCOSAMINYL-PHOSPHATIDYLINOSITOL DE-N-ACETYLASE-RELATED"/>
    <property type="match status" value="1"/>
</dbReference>
<dbReference type="GO" id="GO:0016137">
    <property type="term" value="P:glycoside metabolic process"/>
    <property type="evidence" value="ECO:0007669"/>
    <property type="project" value="UniProtKB-ARBA"/>
</dbReference>
<reference evidence="2 3" key="1">
    <citation type="submission" date="2018-03" db="EMBL/GenBank/DDBJ databases">
        <title>Genomic Encyclopedia of Archaeal and Bacterial Type Strains, Phase II (KMG-II): from individual species to whole genera.</title>
        <authorList>
            <person name="Goeker M."/>
        </authorList>
    </citation>
    <scope>NUCLEOTIDE SEQUENCE [LARGE SCALE GENOMIC DNA]</scope>
    <source>
        <strain evidence="2 3">DSM 44889</strain>
    </source>
</reference>
<protein>
    <submittedName>
        <fullName evidence="2">LmbE family N-acetylglucosaminyl deacetylase</fullName>
    </submittedName>
</protein>
<evidence type="ECO:0000313" key="3">
    <source>
        <dbReference type="Proteomes" id="UP000245469"/>
    </source>
</evidence>
<accession>A0A316ABW0</accession>
<keyword evidence="3" id="KW-1185">Reference proteome</keyword>
<dbReference type="InterPro" id="IPR024078">
    <property type="entry name" value="LmbE-like_dom_sf"/>
</dbReference>
<dbReference type="Proteomes" id="UP000245469">
    <property type="component" value="Unassembled WGS sequence"/>
</dbReference>
<sequence>MGTVSDAASSTSAPLPALPEDFDRVLCIVAHPDDVEYGTAAAVARWTAAGKQVVYAMATSGEAGIDTIPPATAGPLREAEELASAGAVGVREVEFFRHRDGRLTESIDLRLDIARAIRQHRPHLVVTLNHHDTWGPGTWNSADHRALGRTVLDGVADAANRWIFPELGHEGFAPWKGVRRVVVANSTSPTHVVDITNTVEAGIAALALHEEYFRALDPDTPVRRQAEQVYERVVRRDAPGWTGRSVLAVQLALAL</sequence>
<dbReference type="SUPFAM" id="SSF102588">
    <property type="entry name" value="LmbE-like"/>
    <property type="match status" value="1"/>
</dbReference>
<dbReference type="OrthoDB" id="3514174at2"/>
<gene>
    <name evidence="2" type="ORF">BXY45_104118</name>
</gene>
<keyword evidence="1" id="KW-0862">Zinc</keyword>
<dbReference type="AlphaFoldDB" id="A0A316ABW0"/>
<dbReference type="PANTHER" id="PTHR12993:SF28">
    <property type="entry name" value="LMBE FAMILY PROTEIN"/>
    <property type="match status" value="1"/>
</dbReference>
<name>A0A316ABW0_9ACTN</name>
<proteinExistence type="predicted"/>
<organism evidence="2 3">
    <name type="scientific">Quadrisphaera granulorum</name>
    <dbReference type="NCBI Taxonomy" id="317664"/>
    <lineage>
        <taxon>Bacteria</taxon>
        <taxon>Bacillati</taxon>
        <taxon>Actinomycetota</taxon>
        <taxon>Actinomycetes</taxon>
        <taxon>Kineosporiales</taxon>
        <taxon>Kineosporiaceae</taxon>
        <taxon>Quadrisphaera</taxon>
    </lineage>
</organism>
<evidence type="ECO:0000313" key="2">
    <source>
        <dbReference type="EMBL" id="PWJ55195.1"/>
    </source>
</evidence>
<comment type="caution">
    <text evidence="2">The sequence shown here is derived from an EMBL/GenBank/DDBJ whole genome shotgun (WGS) entry which is preliminary data.</text>
</comment>
<dbReference type="InterPro" id="IPR003737">
    <property type="entry name" value="GlcNAc_PI_deacetylase-related"/>
</dbReference>
<dbReference type="EMBL" id="QGDQ01000004">
    <property type="protein sequence ID" value="PWJ55195.1"/>
    <property type="molecule type" value="Genomic_DNA"/>
</dbReference>
<dbReference type="GO" id="GO:0016811">
    <property type="term" value="F:hydrolase activity, acting on carbon-nitrogen (but not peptide) bonds, in linear amides"/>
    <property type="evidence" value="ECO:0007669"/>
    <property type="project" value="TreeGrafter"/>
</dbReference>
<evidence type="ECO:0000256" key="1">
    <source>
        <dbReference type="ARBA" id="ARBA00022833"/>
    </source>
</evidence>